<evidence type="ECO:0008006" key="3">
    <source>
        <dbReference type="Google" id="ProtNLM"/>
    </source>
</evidence>
<accession>A0A7C3F3B1</accession>
<dbReference type="PANTHER" id="PTHR34448">
    <property type="entry name" value="AMINOPEPTIDASE"/>
    <property type="match status" value="1"/>
</dbReference>
<name>A0A7C3F3B1_9CREN</name>
<reference evidence="2" key="1">
    <citation type="journal article" date="2020" name="mSystems">
        <title>Genome- and Community-Level Interaction Insights into Carbon Utilization and Element Cycling Functions of Hydrothermarchaeota in Hydrothermal Sediment.</title>
        <authorList>
            <person name="Zhou Z."/>
            <person name="Liu Y."/>
            <person name="Xu W."/>
            <person name="Pan J."/>
            <person name="Luo Z.H."/>
            <person name="Li M."/>
        </authorList>
    </citation>
    <scope>NUCLEOTIDE SEQUENCE [LARGE SCALE GENOMIC DNA]</scope>
    <source>
        <strain evidence="2">SpSt-468</strain>
    </source>
</reference>
<protein>
    <recommendedName>
        <fullName evidence="3">Aminopeptidase</fullName>
    </recommendedName>
</protein>
<dbReference type="GO" id="GO:0004177">
    <property type="term" value="F:aminopeptidase activity"/>
    <property type="evidence" value="ECO:0007669"/>
    <property type="project" value="InterPro"/>
</dbReference>
<evidence type="ECO:0000256" key="1">
    <source>
        <dbReference type="ARBA" id="ARBA00022723"/>
    </source>
</evidence>
<comment type="caution">
    <text evidence="2">The sequence shown here is derived from an EMBL/GenBank/DDBJ whole genome shotgun (WGS) entry which is preliminary data.</text>
</comment>
<keyword evidence="1" id="KW-0479">Metal-binding</keyword>
<dbReference type="Pfam" id="PF02073">
    <property type="entry name" value="Peptidase_M29"/>
    <property type="match status" value="1"/>
</dbReference>
<dbReference type="AlphaFoldDB" id="A0A7C3F3B1"/>
<dbReference type="GO" id="GO:0006508">
    <property type="term" value="P:proteolysis"/>
    <property type="evidence" value="ECO:0007669"/>
    <property type="project" value="InterPro"/>
</dbReference>
<sequence>MPLMLARESAKNALAYVMGALPGESVVVVADDTCAEIAEAFLAGANEIGLWTRLMLLRTGTAPRSEVPSGLSEIIASGKGDIYITMFRESERETPFRIKIITLISRYGRYRLGHCPGITLDMLTEGGLALSGSEHLEMQAAAERLISKLASADSIRITAPSGTDATLSVHSRPFKTDAKFDWETFKWGNLPTGEVWAAPVENSLEGTLVCDMAIGGIGQVKSPLKIVAKAGRAISFESDEKEVLRRVESALAVDDMARVVGEFAIGLNRKARVSANFLEAEKLGNTIHVAFGHNTDMPGGRNTSATHMDFLVSEPTVEVTDTRGNRFMVMEAGKVL</sequence>
<dbReference type="InterPro" id="IPR052170">
    <property type="entry name" value="M29_Exopeptidase"/>
</dbReference>
<organism evidence="2">
    <name type="scientific">Candidatus Methanomethylicus mesodigestus</name>
    <dbReference type="NCBI Taxonomy" id="1867258"/>
    <lineage>
        <taxon>Archaea</taxon>
        <taxon>Thermoproteota</taxon>
        <taxon>Methanosuratincolia</taxon>
        <taxon>Candidatus Methanomethylicales</taxon>
        <taxon>Candidatus Methanomethylicaceae</taxon>
        <taxon>Candidatus Methanomethylicus</taxon>
    </lineage>
</organism>
<gene>
    <name evidence="2" type="ORF">ENS19_00395</name>
</gene>
<dbReference type="GO" id="GO:0046872">
    <property type="term" value="F:metal ion binding"/>
    <property type="evidence" value="ECO:0007669"/>
    <property type="project" value="UniProtKB-KW"/>
</dbReference>
<dbReference type="EMBL" id="DSTX01000001">
    <property type="protein sequence ID" value="HFK19726.1"/>
    <property type="molecule type" value="Genomic_DNA"/>
</dbReference>
<evidence type="ECO:0000313" key="2">
    <source>
        <dbReference type="EMBL" id="HFK19726.1"/>
    </source>
</evidence>
<dbReference type="SUPFAM" id="SSF144052">
    <property type="entry name" value="Thermophilic metalloprotease-like"/>
    <property type="match status" value="1"/>
</dbReference>
<dbReference type="InterPro" id="IPR000787">
    <property type="entry name" value="Peptidase_M29"/>
</dbReference>
<proteinExistence type="predicted"/>
<dbReference type="PANTHER" id="PTHR34448:SF1">
    <property type="entry name" value="BLL6088 PROTEIN"/>
    <property type="match status" value="1"/>
</dbReference>